<feature type="region of interest" description="Disordered" evidence="1">
    <location>
        <begin position="1"/>
        <end position="45"/>
    </location>
</feature>
<dbReference type="EMBL" id="MN738786">
    <property type="protein sequence ID" value="QHT36825.1"/>
    <property type="molecule type" value="Genomic_DNA"/>
</dbReference>
<feature type="compositionally biased region" description="Polar residues" evidence="1">
    <location>
        <begin position="213"/>
        <end position="247"/>
    </location>
</feature>
<evidence type="ECO:0000313" key="2">
    <source>
        <dbReference type="EMBL" id="QHT36825.1"/>
    </source>
</evidence>
<protein>
    <submittedName>
        <fullName evidence="2">Uncharacterized protein</fullName>
    </submittedName>
</protein>
<accession>A0A6C0FCC3</accession>
<name>A0A6C0FCC3_9ZZZZ</name>
<sequence length="306" mass="34772">MAKRVSRRRTGRRTYRRKTGRRTYRRKTSRRTSRRTRRRATRRYSRQAGGMLGRTYFRHEGELYASRNDLIDARPKQTTEPPIYSDSFRSHGSINCRTAHGISEQLLERSEGESSRDVFIDRGDNRTTFVSANYVKITEYYTPSLGIVATATEHHIQDKNDMEIILHPGTLFKQAKLHPKNPVYYKNIPYRYVRESDLEDYQDYISRAASAHNMGNSTTERGSTETRPGTRTIRVTSGPQPQPQGTRSAGVVSSQDSSRGSSQERDGSPPPDAQRHNQSLGEAFSGFRGLASRMARTFGLGSGRGD</sequence>
<evidence type="ECO:0000256" key="1">
    <source>
        <dbReference type="SAM" id="MobiDB-lite"/>
    </source>
</evidence>
<feature type="region of interest" description="Disordered" evidence="1">
    <location>
        <begin position="209"/>
        <end position="287"/>
    </location>
</feature>
<dbReference type="AlphaFoldDB" id="A0A6C0FCC3"/>
<reference evidence="2" key="1">
    <citation type="journal article" date="2020" name="Nature">
        <title>Giant virus diversity and host interactions through global metagenomics.</title>
        <authorList>
            <person name="Schulz F."/>
            <person name="Roux S."/>
            <person name="Paez-Espino D."/>
            <person name="Jungbluth S."/>
            <person name="Walsh D.A."/>
            <person name="Denef V.J."/>
            <person name="McMahon K.D."/>
            <person name="Konstantinidis K.T."/>
            <person name="Eloe-Fadrosh E.A."/>
            <person name="Kyrpides N.C."/>
            <person name="Woyke T."/>
        </authorList>
    </citation>
    <scope>NUCLEOTIDE SEQUENCE</scope>
    <source>
        <strain evidence="2">GVMAG-S-ERX555967-130</strain>
    </source>
</reference>
<proteinExistence type="predicted"/>
<organism evidence="2">
    <name type="scientific">viral metagenome</name>
    <dbReference type="NCBI Taxonomy" id="1070528"/>
    <lineage>
        <taxon>unclassified sequences</taxon>
        <taxon>metagenomes</taxon>
        <taxon>organismal metagenomes</taxon>
    </lineage>
</organism>